<dbReference type="PANTHER" id="PTHR11727:SF17">
    <property type="entry name" value="DIMETHYLADENOSINE TRANSFERASE 1, MITOCHONDRIAL"/>
    <property type="match status" value="1"/>
</dbReference>
<gene>
    <name evidence="8" type="ORF">DM02DRAFT_609419</name>
</gene>
<evidence type="ECO:0000313" key="8">
    <source>
        <dbReference type="EMBL" id="PVI07045.1"/>
    </source>
</evidence>
<keyword evidence="4" id="KW-0808">Transferase</keyword>
<protein>
    <recommendedName>
        <fullName evidence="2">Mitochondrial transcription factor 1</fullName>
    </recommendedName>
</protein>
<evidence type="ECO:0000256" key="4">
    <source>
        <dbReference type="ARBA" id="ARBA00022679"/>
    </source>
</evidence>
<name>A0A2V1ECR8_9PLEO</name>
<dbReference type="SUPFAM" id="SSF53335">
    <property type="entry name" value="S-adenosyl-L-methionine-dependent methyltransferases"/>
    <property type="match status" value="1"/>
</dbReference>
<proteinExistence type="predicted"/>
<keyword evidence="6" id="KW-0694">RNA-binding</keyword>
<dbReference type="PANTHER" id="PTHR11727">
    <property type="entry name" value="DIMETHYLADENOSINE TRANSFERASE"/>
    <property type="match status" value="1"/>
</dbReference>
<dbReference type="GO" id="GO:0003723">
    <property type="term" value="F:RNA binding"/>
    <property type="evidence" value="ECO:0007669"/>
    <property type="project" value="UniProtKB-KW"/>
</dbReference>
<dbReference type="InterPro" id="IPR001737">
    <property type="entry name" value="KsgA/Erm"/>
</dbReference>
<dbReference type="GO" id="GO:0005759">
    <property type="term" value="C:mitochondrial matrix"/>
    <property type="evidence" value="ECO:0007669"/>
    <property type="project" value="TreeGrafter"/>
</dbReference>
<reference evidence="8 9" key="1">
    <citation type="journal article" date="2018" name="Sci. Rep.">
        <title>Comparative genomics provides insights into the lifestyle and reveals functional heterogeneity of dark septate endophytic fungi.</title>
        <authorList>
            <person name="Knapp D.G."/>
            <person name="Nemeth J.B."/>
            <person name="Barry K."/>
            <person name="Hainaut M."/>
            <person name="Henrissat B."/>
            <person name="Johnson J."/>
            <person name="Kuo A."/>
            <person name="Lim J.H.P."/>
            <person name="Lipzen A."/>
            <person name="Nolan M."/>
            <person name="Ohm R.A."/>
            <person name="Tamas L."/>
            <person name="Grigoriev I.V."/>
            <person name="Spatafora J.W."/>
            <person name="Nagy L.G."/>
            <person name="Kovacs G.M."/>
        </authorList>
    </citation>
    <scope>NUCLEOTIDE SEQUENCE [LARGE SCALE GENOMIC DNA]</scope>
    <source>
        <strain evidence="8 9">DSE2036</strain>
    </source>
</reference>
<evidence type="ECO:0000256" key="5">
    <source>
        <dbReference type="ARBA" id="ARBA00022691"/>
    </source>
</evidence>
<dbReference type="GO" id="GO:0032259">
    <property type="term" value="P:methylation"/>
    <property type="evidence" value="ECO:0007669"/>
    <property type="project" value="UniProtKB-KW"/>
</dbReference>
<organism evidence="8 9">
    <name type="scientific">Periconia macrospinosa</name>
    <dbReference type="NCBI Taxonomy" id="97972"/>
    <lineage>
        <taxon>Eukaryota</taxon>
        <taxon>Fungi</taxon>
        <taxon>Dikarya</taxon>
        <taxon>Ascomycota</taxon>
        <taxon>Pezizomycotina</taxon>
        <taxon>Dothideomycetes</taxon>
        <taxon>Pleosporomycetidae</taxon>
        <taxon>Pleosporales</taxon>
        <taxon>Massarineae</taxon>
        <taxon>Periconiaceae</taxon>
        <taxon>Periconia</taxon>
    </lineage>
</organism>
<comment type="subcellular location">
    <subcellularLocation>
        <location evidence="1">Mitochondrion</location>
    </subcellularLocation>
</comment>
<dbReference type="Gene3D" id="1.10.8.100">
    <property type="entry name" value="Ribosomal RNA adenine dimethylase-like, domain 2"/>
    <property type="match status" value="1"/>
</dbReference>
<evidence type="ECO:0000256" key="3">
    <source>
        <dbReference type="ARBA" id="ARBA00022603"/>
    </source>
</evidence>
<evidence type="ECO:0000256" key="2">
    <source>
        <dbReference type="ARBA" id="ARBA00013836"/>
    </source>
</evidence>
<dbReference type="AlphaFoldDB" id="A0A2V1ECR8"/>
<evidence type="ECO:0000256" key="7">
    <source>
        <dbReference type="ARBA" id="ARBA00024915"/>
    </source>
</evidence>
<keyword evidence="3" id="KW-0489">Methyltransferase</keyword>
<dbReference type="Proteomes" id="UP000244855">
    <property type="component" value="Unassembled WGS sequence"/>
</dbReference>
<evidence type="ECO:0000256" key="1">
    <source>
        <dbReference type="ARBA" id="ARBA00004173"/>
    </source>
</evidence>
<keyword evidence="9" id="KW-1185">Reference proteome</keyword>
<keyword evidence="5" id="KW-0949">S-adenosyl-L-methionine</keyword>
<dbReference type="InterPro" id="IPR023165">
    <property type="entry name" value="rRNA_Ade_diMease-like_C"/>
</dbReference>
<dbReference type="GO" id="GO:0034246">
    <property type="term" value="F:mitochondrial transcription factor activity"/>
    <property type="evidence" value="ECO:0007669"/>
    <property type="project" value="TreeGrafter"/>
</dbReference>
<dbReference type="GO" id="GO:0034245">
    <property type="term" value="C:mitochondrial DNA-directed RNA polymerase complex"/>
    <property type="evidence" value="ECO:0007669"/>
    <property type="project" value="TreeGrafter"/>
</dbReference>
<evidence type="ECO:0000256" key="6">
    <source>
        <dbReference type="ARBA" id="ARBA00022884"/>
    </source>
</evidence>
<comment type="function">
    <text evidence="7">Mitochondrial transcription factor that confers selective promoter recognition on the core subunit of the yeast mitochondrial RNA polymerase. Interacts with DNA in a non-specific manner.</text>
</comment>
<dbReference type="GO" id="GO:0008168">
    <property type="term" value="F:methyltransferase activity"/>
    <property type="evidence" value="ECO:0007669"/>
    <property type="project" value="UniProtKB-KW"/>
</dbReference>
<dbReference type="GO" id="GO:0006391">
    <property type="term" value="P:transcription initiation at mitochondrial promoter"/>
    <property type="evidence" value="ECO:0007669"/>
    <property type="project" value="TreeGrafter"/>
</dbReference>
<accession>A0A2V1ECR8</accession>
<dbReference type="EMBL" id="KZ805306">
    <property type="protein sequence ID" value="PVI07045.1"/>
    <property type="molecule type" value="Genomic_DNA"/>
</dbReference>
<evidence type="ECO:0000313" key="9">
    <source>
        <dbReference type="Proteomes" id="UP000244855"/>
    </source>
</evidence>
<sequence length="645" mass="73444">MLCRPRLPIVRFPYRSLRRLRTLEPKPAVKNAWTDEKLVPTEKYPLSIALTSHPKTIKRDKSIGAPVTKTKLYVAKGDALHSRVNQIYIRTQIVSPDLCDDIINYLGHTLEQHKGCDILDLHPGVGLWSQKIHEFLQPRSHILLEPSEMYDSYLKPLVEQPGSTYKLYRDDPTRFETYATLVEGGVFPHQKRVNAGDADAAKLNTSLLVIGSLMWDPMLPGFGFSSMARQMITKFVQGAWRLEGMHAFGPVRSLLWGTQEEMRGPLPKSVAHVGKYNQIFATQCDITEYATTSRSAATLGPKQFGRRPQYDMESAVKALERGRQSGVKLPEHRRDSLHQFADELTEVTGGTGKISSAELREFLKAKQYEGISTVGLSNPGEIAYWEEDKKLQKERKALDLEAGKKLKHMDDKAHVLRRGTVKRSGVVLSQVEAAAIVGEEIYDLECMILSLPDGLDKDKALTALKDKENEYEAAVERINKNFRSAVPVETDDRLILRSPVPRLQWESRPYEPLTIQADEVWPIHQVSLLDLMPRPPPPDMDLEWWEWVDDFYTVLFSSPGISVREAMNLVQPGADSLLDEVPSLKDPMKGGRLNMDHFRVRMLTHEMIVDLCRAYKEWPFRPPESKHKKYFQLRAGKSNKRTLTE</sequence>
<dbReference type="InterPro" id="IPR029063">
    <property type="entry name" value="SAM-dependent_MTases_sf"/>
</dbReference>
<dbReference type="OrthoDB" id="16079at2759"/>
<dbReference type="Gene3D" id="3.40.50.150">
    <property type="entry name" value="Vaccinia Virus protein VP39"/>
    <property type="match status" value="1"/>
</dbReference>